<dbReference type="FunFam" id="3.30.1550.10:FF:000005">
    <property type="entry name" value="50S ribosomal protein L11"/>
    <property type="match status" value="1"/>
</dbReference>
<dbReference type="STRING" id="1890683.A0A427YKQ3"/>
<dbReference type="Pfam" id="PF00298">
    <property type="entry name" value="Ribosomal_L11"/>
    <property type="match status" value="1"/>
</dbReference>
<evidence type="ECO:0000313" key="9">
    <source>
        <dbReference type="Proteomes" id="UP000279259"/>
    </source>
</evidence>
<comment type="caution">
    <text evidence="8">The sequence shown here is derived from an EMBL/GenBank/DDBJ whole genome shotgun (WGS) entry which is preliminary data.</text>
</comment>
<dbReference type="PANTHER" id="PTHR11661">
    <property type="entry name" value="60S RIBOSOMAL PROTEIN L12"/>
    <property type="match status" value="1"/>
</dbReference>
<keyword evidence="9" id="KW-1185">Reference proteome</keyword>
<dbReference type="OrthoDB" id="1091498at2759"/>
<keyword evidence="3 5" id="KW-0687">Ribonucleoprotein</keyword>
<gene>
    <name evidence="8" type="ORF">EHS25_009029</name>
</gene>
<feature type="domain" description="Large ribosomal subunit protein uL11 C-terminal" evidence="6">
    <location>
        <begin position="73"/>
        <end position="116"/>
    </location>
</feature>
<proteinExistence type="inferred from homology"/>
<feature type="domain" description="Large ribosomal subunit protein uL11 N-terminal" evidence="7">
    <location>
        <begin position="10"/>
        <end position="68"/>
    </location>
</feature>
<dbReference type="GO" id="GO:0006412">
    <property type="term" value="P:translation"/>
    <property type="evidence" value="ECO:0007669"/>
    <property type="project" value="InterPro"/>
</dbReference>
<keyword evidence="2 5" id="KW-0689">Ribosomal protein</keyword>
<dbReference type="InterPro" id="IPR020783">
    <property type="entry name" value="Ribosomal_uL11_C"/>
</dbReference>
<organism evidence="8 9">
    <name type="scientific">Saitozyma podzolica</name>
    <dbReference type="NCBI Taxonomy" id="1890683"/>
    <lineage>
        <taxon>Eukaryota</taxon>
        <taxon>Fungi</taxon>
        <taxon>Dikarya</taxon>
        <taxon>Basidiomycota</taxon>
        <taxon>Agaricomycotina</taxon>
        <taxon>Tremellomycetes</taxon>
        <taxon>Tremellales</taxon>
        <taxon>Trimorphomycetaceae</taxon>
        <taxon>Saitozyma</taxon>
    </lineage>
</organism>
<dbReference type="Proteomes" id="UP000279259">
    <property type="component" value="Unassembled WGS sequence"/>
</dbReference>
<dbReference type="GO" id="GO:0003735">
    <property type="term" value="F:structural constituent of ribosome"/>
    <property type="evidence" value="ECO:0007669"/>
    <property type="project" value="InterPro"/>
</dbReference>
<evidence type="ECO:0000256" key="2">
    <source>
        <dbReference type="ARBA" id="ARBA00022980"/>
    </source>
</evidence>
<dbReference type="CDD" id="cd00349">
    <property type="entry name" value="Ribosomal_L11"/>
    <property type="match status" value="1"/>
</dbReference>
<dbReference type="InterPro" id="IPR036769">
    <property type="entry name" value="Ribosomal_uL11_C_sf"/>
</dbReference>
<evidence type="ECO:0000313" key="8">
    <source>
        <dbReference type="EMBL" id="RSH91660.1"/>
    </source>
</evidence>
<evidence type="ECO:0000259" key="6">
    <source>
        <dbReference type="Pfam" id="PF00298"/>
    </source>
</evidence>
<evidence type="ECO:0000256" key="5">
    <source>
        <dbReference type="RuleBase" id="RU003978"/>
    </source>
</evidence>
<evidence type="ECO:0000259" key="7">
    <source>
        <dbReference type="Pfam" id="PF03946"/>
    </source>
</evidence>
<dbReference type="EMBL" id="RSCD01000007">
    <property type="protein sequence ID" value="RSH91660.1"/>
    <property type="molecule type" value="Genomic_DNA"/>
</dbReference>
<protein>
    <recommendedName>
        <fullName evidence="4">Large ribosomal subunit protein uL11m</fullName>
    </recommendedName>
</protein>
<dbReference type="InterPro" id="IPR000911">
    <property type="entry name" value="Ribosomal_uL11"/>
</dbReference>
<dbReference type="GO" id="GO:0005762">
    <property type="term" value="C:mitochondrial large ribosomal subunit"/>
    <property type="evidence" value="ECO:0007669"/>
    <property type="project" value="TreeGrafter"/>
</dbReference>
<reference evidence="8 9" key="1">
    <citation type="submission" date="2018-11" db="EMBL/GenBank/DDBJ databases">
        <title>Genome sequence of Saitozyma podzolica DSM 27192.</title>
        <authorList>
            <person name="Aliyu H."/>
            <person name="Gorte O."/>
            <person name="Ochsenreither K."/>
        </authorList>
    </citation>
    <scope>NUCLEOTIDE SEQUENCE [LARGE SCALE GENOMIC DNA]</scope>
    <source>
        <strain evidence="8 9">DSM 27192</strain>
    </source>
</reference>
<name>A0A427YKQ3_9TREE</name>
<sequence length="130" mass="13688">MSKAPVAQLVKIVVPAGKATPSPPVGPALGARGVKAMDFCKEFNARTAHLTPSTPTPTQITINPDRTFSFTFRTPPVSYLLKAAASIDKGSGSPGTSKVGTVSLKHVYEIARIKAHEYHDEGFGGLLSKV</sequence>
<accession>A0A427YKQ3</accession>
<dbReference type="Pfam" id="PF03946">
    <property type="entry name" value="Ribosomal_L11_N"/>
    <property type="match status" value="1"/>
</dbReference>
<dbReference type="GO" id="GO:0070180">
    <property type="term" value="F:large ribosomal subunit rRNA binding"/>
    <property type="evidence" value="ECO:0007669"/>
    <property type="project" value="TreeGrafter"/>
</dbReference>
<dbReference type="AlphaFoldDB" id="A0A427YKQ3"/>
<dbReference type="PANTHER" id="PTHR11661:SF1">
    <property type="entry name" value="LARGE RIBOSOMAL SUBUNIT PROTEIN UL11M"/>
    <property type="match status" value="1"/>
</dbReference>
<dbReference type="Gene3D" id="3.30.1550.10">
    <property type="entry name" value="Ribosomal protein L11/L12, N-terminal domain"/>
    <property type="match status" value="1"/>
</dbReference>
<dbReference type="Gene3D" id="1.10.10.250">
    <property type="entry name" value="Ribosomal protein L11, C-terminal domain"/>
    <property type="match status" value="1"/>
</dbReference>
<comment type="similarity">
    <text evidence="1 5">Belongs to the universal ribosomal protein uL11 family.</text>
</comment>
<dbReference type="InterPro" id="IPR020784">
    <property type="entry name" value="Ribosomal_uL11_N"/>
</dbReference>
<dbReference type="InterPro" id="IPR036796">
    <property type="entry name" value="Ribosomal_uL11_N_sf"/>
</dbReference>
<dbReference type="SUPFAM" id="SSF54747">
    <property type="entry name" value="Ribosomal L11/L12e N-terminal domain"/>
    <property type="match status" value="1"/>
</dbReference>
<dbReference type="SMART" id="SM00649">
    <property type="entry name" value="RL11"/>
    <property type="match status" value="1"/>
</dbReference>
<evidence type="ECO:0000256" key="3">
    <source>
        <dbReference type="ARBA" id="ARBA00023274"/>
    </source>
</evidence>
<dbReference type="NCBIfam" id="TIGR01632">
    <property type="entry name" value="L11_bact"/>
    <property type="match status" value="1"/>
</dbReference>
<evidence type="ECO:0000256" key="1">
    <source>
        <dbReference type="ARBA" id="ARBA00010537"/>
    </source>
</evidence>
<dbReference type="HAMAP" id="MF_00736">
    <property type="entry name" value="Ribosomal_uL11"/>
    <property type="match status" value="1"/>
</dbReference>
<dbReference type="InterPro" id="IPR006519">
    <property type="entry name" value="Ribosomal_uL11_bac-typ"/>
</dbReference>
<dbReference type="SUPFAM" id="SSF46906">
    <property type="entry name" value="Ribosomal protein L11, C-terminal domain"/>
    <property type="match status" value="1"/>
</dbReference>
<evidence type="ECO:0000256" key="4">
    <source>
        <dbReference type="ARBA" id="ARBA00040104"/>
    </source>
</evidence>